<sequence>MSRPGCAEAGRHLLAGLALGVDALGGTDGEHRLELTVRDTAADPGRAAAAVEELPGLGVAAVVGEFHSVAACAAAERADALGVPFLCSSAVIDALTDRPTDRVARLPPPQSRGWRFSAEFLLAAGHRRVAVVSEPSRY</sequence>
<evidence type="ECO:0000313" key="7">
    <source>
        <dbReference type="Proteomes" id="UP000184363"/>
    </source>
</evidence>
<evidence type="ECO:0000313" key="6">
    <source>
        <dbReference type="EMBL" id="SHJ92420.1"/>
    </source>
</evidence>
<evidence type="ECO:0000256" key="3">
    <source>
        <dbReference type="ARBA" id="ARBA00022989"/>
    </source>
</evidence>
<dbReference type="GO" id="GO:0016020">
    <property type="term" value="C:membrane"/>
    <property type="evidence" value="ECO:0007669"/>
    <property type="project" value="UniProtKB-SubCell"/>
</dbReference>
<organism evidence="6 7">
    <name type="scientific">Pseudonocardia thermophila</name>
    <dbReference type="NCBI Taxonomy" id="1848"/>
    <lineage>
        <taxon>Bacteria</taxon>
        <taxon>Bacillati</taxon>
        <taxon>Actinomycetota</taxon>
        <taxon>Actinomycetes</taxon>
        <taxon>Pseudonocardiales</taxon>
        <taxon>Pseudonocardiaceae</taxon>
        <taxon>Pseudonocardia</taxon>
    </lineage>
</organism>
<dbReference type="AlphaFoldDB" id="A0A1M6N9L6"/>
<evidence type="ECO:0000259" key="5">
    <source>
        <dbReference type="Pfam" id="PF01094"/>
    </source>
</evidence>
<protein>
    <submittedName>
        <fullName evidence="6">Substrate-binding protein</fullName>
    </submittedName>
</protein>
<dbReference type="PANTHER" id="PTHR30483">
    <property type="entry name" value="LEUCINE-SPECIFIC-BINDING PROTEIN"/>
    <property type="match status" value="1"/>
</dbReference>
<gene>
    <name evidence="6" type="ORF">SAMN05443637_101116</name>
</gene>
<feature type="domain" description="Receptor ligand binding region" evidence="5">
    <location>
        <begin position="29"/>
        <end position="136"/>
    </location>
</feature>
<dbReference type="SUPFAM" id="SSF53822">
    <property type="entry name" value="Periplasmic binding protein-like I"/>
    <property type="match status" value="1"/>
</dbReference>
<dbReference type="Pfam" id="PF01094">
    <property type="entry name" value="ANF_receptor"/>
    <property type="match status" value="1"/>
</dbReference>
<reference evidence="6 7" key="1">
    <citation type="submission" date="2016-11" db="EMBL/GenBank/DDBJ databases">
        <authorList>
            <person name="Jaros S."/>
            <person name="Januszkiewicz K."/>
            <person name="Wedrychowicz H."/>
        </authorList>
    </citation>
    <scope>NUCLEOTIDE SEQUENCE [LARGE SCALE GENOMIC DNA]</scope>
    <source>
        <strain evidence="6 7">DSM 43832</strain>
    </source>
</reference>
<keyword evidence="4" id="KW-0472">Membrane</keyword>
<dbReference type="Proteomes" id="UP000184363">
    <property type="component" value="Unassembled WGS sequence"/>
</dbReference>
<dbReference type="PANTHER" id="PTHR30483:SF6">
    <property type="entry name" value="PERIPLASMIC BINDING PROTEIN OF ABC TRANSPORTER FOR NATURAL AMINO ACIDS"/>
    <property type="match status" value="1"/>
</dbReference>
<accession>A0A1M6N9L6</accession>
<dbReference type="InterPro" id="IPR051010">
    <property type="entry name" value="BCAA_transport"/>
</dbReference>
<dbReference type="InterPro" id="IPR001828">
    <property type="entry name" value="ANF_lig-bd_rcpt"/>
</dbReference>
<evidence type="ECO:0000256" key="2">
    <source>
        <dbReference type="ARBA" id="ARBA00022692"/>
    </source>
</evidence>
<name>A0A1M6N9L6_PSETH</name>
<dbReference type="STRING" id="1848.SAMN05443637_101116"/>
<keyword evidence="7" id="KW-1185">Reference proteome</keyword>
<keyword evidence="2" id="KW-0812">Transmembrane</keyword>
<evidence type="ECO:0000256" key="4">
    <source>
        <dbReference type="ARBA" id="ARBA00023136"/>
    </source>
</evidence>
<dbReference type="EMBL" id="FRAP01000001">
    <property type="protein sequence ID" value="SHJ92420.1"/>
    <property type="molecule type" value="Genomic_DNA"/>
</dbReference>
<comment type="subcellular location">
    <subcellularLocation>
        <location evidence="1">Membrane</location>
    </subcellularLocation>
</comment>
<evidence type="ECO:0000256" key="1">
    <source>
        <dbReference type="ARBA" id="ARBA00004370"/>
    </source>
</evidence>
<dbReference type="InterPro" id="IPR028082">
    <property type="entry name" value="Peripla_BP_I"/>
</dbReference>
<proteinExistence type="predicted"/>
<keyword evidence="3" id="KW-1133">Transmembrane helix</keyword>
<dbReference type="Gene3D" id="3.40.50.2300">
    <property type="match status" value="2"/>
</dbReference>